<dbReference type="KEGG" id="aey:CDG81_05025"/>
<dbReference type="Proteomes" id="UP000215043">
    <property type="component" value="Chromosome"/>
</dbReference>
<evidence type="ECO:0000256" key="3">
    <source>
        <dbReference type="ARBA" id="ARBA00022475"/>
    </source>
</evidence>
<keyword evidence="4 7" id="KW-0812">Transmembrane</keyword>
<evidence type="ECO:0000256" key="1">
    <source>
        <dbReference type="ARBA" id="ARBA00004651"/>
    </source>
</evidence>
<accession>A0A223RYA1</accession>
<feature type="transmembrane region" description="Helical" evidence="7">
    <location>
        <begin position="155"/>
        <end position="174"/>
    </location>
</feature>
<dbReference type="InterPro" id="IPR035906">
    <property type="entry name" value="MetI-like_sf"/>
</dbReference>
<protein>
    <submittedName>
        <fullName evidence="9">ABC transporter permease</fullName>
    </submittedName>
</protein>
<reference evidence="9 10" key="1">
    <citation type="submission" date="2017-08" db="EMBL/GenBank/DDBJ databases">
        <title>The complete genome sequence of moderately halophilic actinomycete Actinopolyspora erythraea YIM 90600, the producer of novel erythromycin, novel actinopolysporins A-C and tubercidin.</title>
        <authorList>
            <person name="Yin M."/>
            <person name="Tang S."/>
        </authorList>
    </citation>
    <scope>NUCLEOTIDE SEQUENCE [LARGE SCALE GENOMIC DNA]</scope>
    <source>
        <strain evidence="9 10">YIM 90600</strain>
    </source>
</reference>
<feature type="transmembrane region" description="Helical" evidence="7">
    <location>
        <begin position="263"/>
        <end position="288"/>
    </location>
</feature>
<dbReference type="GO" id="GO:0005886">
    <property type="term" value="C:plasma membrane"/>
    <property type="evidence" value="ECO:0007669"/>
    <property type="project" value="UniProtKB-SubCell"/>
</dbReference>
<dbReference type="EMBL" id="CP022752">
    <property type="protein sequence ID" value="ASU80845.1"/>
    <property type="molecule type" value="Genomic_DNA"/>
</dbReference>
<feature type="domain" description="ABC transmembrane type-1" evidence="8">
    <location>
        <begin position="75"/>
        <end position="280"/>
    </location>
</feature>
<dbReference type="GO" id="GO:0055085">
    <property type="term" value="P:transmembrane transport"/>
    <property type="evidence" value="ECO:0007669"/>
    <property type="project" value="InterPro"/>
</dbReference>
<dbReference type="InterPro" id="IPR045621">
    <property type="entry name" value="BPD_transp_1_N"/>
</dbReference>
<feature type="transmembrane region" description="Helical" evidence="7">
    <location>
        <begin position="114"/>
        <end position="135"/>
    </location>
</feature>
<name>A0A223RYA1_9ACTN</name>
<dbReference type="AlphaFoldDB" id="A0A223RYA1"/>
<dbReference type="Pfam" id="PF00528">
    <property type="entry name" value="BPD_transp_1"/>
    <property type="match status" value="1"/>
</dbReference>
<evidence type="ECO:0000256" key="2">
    <source>
        <dbReference type="ARBA" id="ARBA00022448"/>
    </source>
</evidence>
<evidence type="ECO:0000313" key="10">
    <source>
        <dbReference type="Proteomes" id="UP000215043"/>
    </source>
</evidence>
<dbReference type="PANTHER" id="PTHR43163:SF3">
    <property type="entry name" value="PEPTIDE ABC TRANSPORTER PERMEASE PROTEIN"/>
    <property type="match status" value="1"/>
</dbReference>
<keyword evidence="5 7" id="KW-1133">Transmembrane helix</keyword>
<organism evidence="9 10">
    <name type="scientific">Actinopolyspora erythraea</name>
    <dbReference type="NCBI Taxonomy" id="414996"/>
    <lineage>
        <taxon>Bacteria</taxon>
        <taxon>Bacillati</taxon>
        <taxon>Actinomycetota</taxon>
        <taxon>Actinomycetes</taxon>
        <taxon>Actinopolysporales</taxon>
        <taxon>Actinopolysporaceae</taxon>
        <taxon>Actinopolyspora</taxon>
    </lineage>
</organism>
<evidence type="ECO:0000256" key="4">
    <source>
        <dbReference type="ARBA" id="ARBA00022692"/>
    </source>
</evidence>
<comment type="similarity">
    <text evidence="7">Belongs to the binding-protein-dependent transport system permease family.</text>
</comment>
<dbReference type="CDD" id="cd06261">
    <property type="entry name" value="TM_PBP2"/>
    <property type="match status" value="1"/>
</dbReference>
<feature type="transmembrane region" description="Helical" evidence="7">
    <location>
        <begin position="230"/>
        <end position="251"/>
    </location>
</feature>
<gene>
    <name evidence="9" type="ORF">CDG81_05025</name>
</gene>
<evidence type="ECO:0000256" key="7">
    <source>
        <dbReference type="RuleBase" id="RU363032"/>
    </source>
</evidence>
<proteinExistence type="inferred from homology"/>
<dbReference type="OrthoDB" id="3427645at2"/>
<evidence type="ECO:0000259" key="8">
    <source>
        <dbReference type="PROSITE" id="PS50928"/>
    </source>
</evidence>
<sequence>MAVFALSALLPGDTAVVVLGKHGTPEQIEALRRELGLDEPFGQRLLEWFTGLLRGDLGTSLLTGAPVTAEISDGLATTAVLTATTLAVIVPLALAVGVLTGLRQGSPLDRTVNSVIVMLDSIPEFALGLLLVALFSLRLGWLPPTAAGLSGTSLITHPAVLVLPVAVLVCKQLCALARQIRIGVAEANTAEYARHARMHGLRERTVLLRHVLPNAAAPSVQQFARTVDGLLGGVVVVEALFALPGLGSGFVDAVMARDLPTVQGYALVFAATTVTVNLLADITAYRLVPRHRGSP</sequence>
<dbReference type="Gene3D" id="1.10.3720.10">
    <property type="entry name" value="MetI-like"/>
    <property type="match status" value="1"/>
</dbReference>
<dbReference type="Pfam" id="PF19300">
    <property type="entry name" value="BPD_transp_1_N"/>
    <property type="match status" value="1"/>
</dbReference>
<dbReference type="PANTHER" id="PTHR43163">
    <property type="entry name" value="DIPEPTIDE TRANSPORT SYSTEM PERMEASE PROTEIN DPPB-RELATED"/>
    <property type="match status" value="1"/>
</dbReference>
<comment type="subcellular location">
    <subcellularLocation>
        <location evidence="1 7">Cell membrane</location>
        <topology evidence="1 7">Multi-pass membrane protein</topology>
    </subcellularLocation>
</comment>
<keyword evidence="6 7" id="KW-0472">Membrane</keyword>
<keyword evidence="2 7" id="KW-0813">Transport</keyword>
<dbReference type="PROSITE" id="PS50928">
    <property type="entry name" value="ABC_TM1"/>
    <property type="match status" value="1"/>
</dbReference>
<feature type="transmembrane region" description="Helical" evidence="7">
    <location>
        <begin position="79"/>
        <end position="102"/>
    </location>
</feature>
<dbReference type="InterPro" id="IPR000515">
    <property type="entry name" value="MetI-like"/>
</dbReference>
<evidence type="ECO:0000313" key="9">
    <source>
        <dbReference type="EMBL" id="ASU80845.1"/>
    </source>
</evidence>
<evidence type="ECO:0000256" key="6">
    <source>
        <dbReference type="ARBA" id="ARBA00023136"/>
    </source>
</evidence>
<dbReference type="SUPFAM" id="SSF161098">
    <property type="entry name" value="MetI-like"/>
    <property type="match status" value="1"/>
</dbReference>
<keyword evidence="3" id="KW-1003">Cell membrane</keyword>
<evidence type="ECO:0000256" key="5">
    <source>
        <dbReference type="ARBA" id="ARBA00022989"/>
    </source>
</evidence>